<dbReference type="PROSITE" id="PS00170">
    <property type="entry name" value="CSA_PPIASE_1"/>
    <property type="match status" value="1"/>
</dbReference>
<dbReference type="AlphaFoldDB" id="A0A3N4L441"/>
<keyword evidence="8" id="KW-1185">Reference proteome</keyword>
<feature type="region of interest" description="Disordered" evidence="5">
    <location>
        <begin position="190"/>
        <end position="381"/>
    </location>
</feature>
<evidence type="ECO:0000256" key="5">
    <source>
        <dbReference type="SAM" id="MobiDB-lite"/>
    </source>
</evidence>
<dbReference type="PRINTS" id="PR00153">
    <property type="entry name" value="CSAPPISMRASE"/>
</dbReference>
<evidence type="ECO:0000256" key="1">
    <source>
        <dbReference type="ARBA" id="ARBA00000971"/>
    </source>
</evidence>
<evidence type="ECO:0000313" key="8">
    <source>
        <dbReference type="Proteomes" id="UP000277580"/>
    </source>
</evidence>
<proteinExistence type="predicted"/>
<evidence type="ECO:0000256" key="4">
    <source>
        <dbReference type="ARBA" id="ARBA00023235"/>
    </source>
</evidence>
<dbReference type="GO" id="GO:0003755">
    <property type="term" value="F:peptidyl-prolyl cis-trans isomerase activity"/>
    <property type="evidence" value="ECO:0007669"/>
    <property type="project" value="UniProtKB-KW"/>
</dbReference>
<dbReference type="Gene3D" id="2.40.100.10">
    <property type="entry name" value="Cyclophilin-like"/>
    <property type="match status" value="1"/>
</dbReference>
<dbReference type="EMBL" id="ML119105">
    <property type="protein sequence ID" value="RPB17637.1"/>
    <property type="molecule type" value="Genomic_DNA"/>
</dbReference>
<dbReference type="GO" id="GO:0006457">
    <property type="term" value="P:protein folding"/>
    <property type="evidence" value="ECO:0007669"/>
    <property type="project" value="InterPro"/>
</dbReference>
<dbReference type="SMR" id="A0A3N4L441"/>
<dbReference type="Pfam" id="PF00160">
    <property type="entry name" value="Pro_isomerase"/>
    <property type="match status" value="1"/>
</dbReference>
<name>A0A3N4L441_9PEZI</name>
<dbReference type="PROSITE" id="PS50072">
    <property type="entry name" value="CSA_PPIASE_2"/>
    <property type="match status" value="1"/>
</dbReference>
<organism evidence="7 8">
    <name type="scientific">Morchella conica CCBAS932</name>
    <dbReference type="NCBI Taxonomy" id="1392247"/>
    <lineage>
        <taxon>Eukaryota</taxon>
        <taxon>Fungi</taxon>
        <taxon>Dikarya</taxon>
        <taxon>Ascomycota</taxon>
        <taxon>Pezizomycotina</taxon>
        <taxon>Pezizomycetes</taxon>
        <taxon>Pezizales</taxon>
        <taxon>Morchellaceae</taxon>
        <taxon>Morchella</taxon>
    </lineage>
</organism>
<feature type="compositionally biased region" description="Basic residues" evidence="5">
    <location>
        <begin position="225"/>
        <end position="247"/>
    </location>
</feature>
<evidence type="ECO:0000256" key="3">
    <source>
        <dbReference type="ARBA" id="ARBA00023110"/>
    </source>
</evidence>
<dbReference type="InterPro" id="IPR020892">
    <property type="entry name" value="Cyclophilin-type_PPIase_CS"/>
</dbReference>
<reference evidence="7 8" key="1">
    <citation type="journal article" date="2018" name="Nat. Ecol. Evol.">
        <title>Pezizomycetes genomes reveal the molecular basis of ectomycorrhizal truffle lifestyle.</title>
        <authorList>
            <person name="Murat C."/>
            <person name="Payen T."/>
            <person name="Noel B."/>
            <person name="Kuo A."/>
            <person name="Morin E."/>
            <person name="Chen J."/>
            <person name="Kohler A."/>
            <person name="Krizsan K."/>
            <person name="Balestrini R."/>
            <person name="Da Silva C."/>
            <person name="Montanini B."/>
            <person name="Hainaut M."/>
            <person name="Levati E."/>
            <person name="Barry K.W."/>
            <person name="Belfiori B."/>
            <person name="Cichocki N."/>
            <person name="Clum A."/>
            <person name="Dockter R.B."/>
            <person name="Fauchery L."/>
            <person name="Guy J."/>
            <person name="Iotti M."/>
            <person name="Le Tacon F."/>
            <person name="Lindquist E.A."/>
            <person name="Lipzen A."/>
            <person name="Malagnac F."/>
            <person name="Mello A."/>
            <person name="Molinier V."/>
            <person name="Miyauchi S."/>
            <person name="Poulain J."/>
            <person name="Riccioni C."/>
            <person name="Rubini A."/>
            <person name="Sitrit Y."/>
            <person name="Splivallo R."/>
            <person name="Traeger S."/>
            <person name="Wang M."/>
            <person name="Zifcakova L."/>
            <person name="Wipf D."/>
            <person name="Zambonelli A."/>
            <person name="Paolocci F."/>
            <person name="Nowrousian M."/>
            <person name="Ottonello S."/>
            <person name="Baldrian P."/>
            <person name="Spatafora J.W."/>
            <person name="Henrissat B."/>
            <person name="Nagy L.G."/>
            <person name="Aury J.M."/>
            <person name="Wincker P."/>
            <person name="Grigoriev I.V."/>
            <person name="Bonfante P."/>
            <person name="Martin F.M."/>
        </authorList>
    </citation>
    <scope>NUCLEOTIDE SEQUENCE [LARGE SCALE GENOMIC DNA]</scope>
    <source>
        <strain evidence="7 8">CCBAS932</strain>
    </source>
</reference>
<evidence type="ECO:0000313" key="7">
    <source>
        <dbReference type="EMBL" id="RPB17637.1"/>
    </source>
</evidence>
<evidence type="ECO:0000259" key="6">
    <source>
        <dbReference type="PROSITE" id="PS50072"/>
    </source>
</evidence>
<dbReference type="PANTHER" id="PTHR11071">
    <property type="entry name" value="PEPTIDYL-PROLYL CIS-TRANS ISOMERASE"/>
    <property type="match status" value="1"/>
</dbReference>
<keyword evidence="4" id="KW-0413">Isomerase</keyword>
<dbReference type="InParanoid" id="A0A3N4L441"/>
<dbReference type="PANTHER" id="PTHR11071:SF561">
    <property type="entry name" value="PEPTIDYL-PROLYL CIS-TRANS ISOMERASE D-RELATED"/>
    <property type="match status" value="1"/>
</dbReference>
<dbReference type="InterPro" id="IPR029000">
    <property type="entry name" value="Cyclophilin-like_dom_sf"/>
</dbReference>
<keyword evidence="3" id="KW-0697">Rotamase</keyword>
<gene>
    <name evidence="7" type="ORF">P167DRAFT_601446</name>
</gene>
<dbReference type="OrthoDB" id="407558at2759"/>
<comment type="catalytic activity">
    <reaction evidence="1">
        <text>[protein]-peptidylproline (omega=180) = [protein]-peptidylproline (omega=0)</text>
        <dbReference type="Rhea" id="RHEA:16237"/>
        <dbReference type="Rhea" id="RHEA-COMP:10747"/>
        <dbReference type="Rhea" id="RHEA-COMP:10748"/>
        <dbReference type="ChEBI" id="CHEBI:83833"/>
        <dbReference type="ChEBI" id="CHEBI:83834"/>
        <dbReference type="EC" id="5.2.1.8"/>
    </reaction>
</comment>
<dbReference type="SUPFAM" id="SSF50891">
    <property type="entry name" value="Cyclophilin-like"/>
    <property type="match status" value="1"/>
</dbReference>
<dbReference type="GO" id="GO:0016018">
    <property type="term" value="F:cyclosporin A binding"/>
    <property type="evidence" value="ECO:0007669"/>
    <property type="project" value="TreeGrafter"/>
</dbReference>
<accession>A0A3N4L441</accession>
<feature type="compositionally biased region" description="Basic and acidic residues" evidence="5">
    <location>
        <begin position="261"/>
        <end position="272"/>
    </location>
</feature>
<dbReference type="STRING" id="1392247.A0A3N4L441"/>
<feature type="domain" description="PPIase cyclophilin-type" evidence="6">
    <location>
        <begin position="7"/>
        <end position="177"/>
    </location>
</feature>
<dbReference type="EC" id="5.2.1.8" evidence="2"/>
<feature type="compositionally biased region" description="Basic and acidic residues" evidence="5">
    <location>
        <begin position="192"/>
        <end position="224"/>
    </location>
</feature>
<dbReference type="GO" id="GO:0005737">
    <property type="term" value="C:cytoplasm"/>
    <property type="evidence" value="ECO:0007669"/>
    <property type="project" value="TreeGrafter"/>
</dbReference>
<dbReference type="FunFam" id="2.40.100.10:FF:000025">
    <property type="entry name" value="Peptidyl-prolyl cis-trans isomerase CYP19-2"/>
    <property type="match status" value="1"/>
</dbReference>
<dbReference type="InterPro" id="IPR002130">
    <property type="entry name" value="Cyclophilin-type_PPIase_dom"/>
</dbReference>
<feature type="compositionally biased region" description="Basic residues" evidence="5">
    <location>
        <begin position="299"/>
        <end position="331"/>
    </location>
</feature>
<feature type="compositionally biased region" description="Basic and acidic residues" evidence="5">
    <location>
        <begin position="332"/>
        <end position="377"/>
    </location>
</feature>
<protein>
    <recommendedName>
        <fullName evidence="2">peptidylprolyl isomerase</fullName>
        <ecNumber evidence="2">5.2.1.8</ecNumber>
    </recommendedName>
</protein>
<evidence type="ECO:0000256" key="2">
    <source>
        <dbReference type="ARBA" id="ARBA00013194"/>
    </source>
</evidence>
<sequence length="401" mass="45973">MPRPRVFFDIQIGTQPAGRITIELFDDKTPKTCENFRLLCTGSNGTYTAPGGVTHALHYKNSTFHRVISEFMIQGGDITNGDGTGGASIYDGKMFADENLGWRKIDKEGLVCMANRGKGTNSSQFFITLAECEYLTDKHTLFGHIVAGMDVVKKIEDLKVDDSDRPLEDVIIASSGELVFKKRDPVPVPAARETRKELEVRSSPRSRSRERGKGDEHRGEESSRYHRRKRSRDGKSRYRKSRSRSRPRGAETETLAAPVEDISRGRSRERRGAGPADANTTIMEEPEDSISSPLQPKRVPSRSRSRHRHRRRRYHSGSRSPSRRRHRRHREKAYEYTRDEEAEERIRREENEREMERFARMDDDRGVGRSGEPEVKFKGRGSMKYREKKNWGYGGGEGRLT</sequence>
<dbReference type="Proteomes" id="UP000277580">
    <property type="component" value="Unassembled WGS sequence"/>
</dbReference>